<sequence length="83" mass="9356">MGLCNPESGDFKPGAVVACARDDGFMDTEGDKQSHEVHDVMEKHDSPTVSRLFRGRWQCLKGLPKNHRMLLWLLRGPSCMVTQ</sequence>
<evidence type="ECO:0000313" key="1">
    <source>
        <dbReference type="EMBL" id="KAK8510826.1"/>
    </source>
</evidence>
<evidence type="ECO:0000313" key="2">
    <source>
        <dbReference type="Proteomes" id="UP001472677"/>
    </source>
</evidence>
<reference evidence="1 2" key="1">
    <citation type="journal article" date="2024" name="G3 (Bethesda)">
        <title>Genome assembly of Hibiscus sabdariffa L. provides insights into metabolisms of medicinal natural products.</title>
        <authorList>
            <person name="Kim T."/>
        </authorList>
    </citation>
    <scope>NUCLEOTIDE SEQUENCE [LARGE SCALE GENOMIC DNA]</scope>
    <source>
        <strain evidence="1">TK-2024</strain>
        <tissue evidence="1">Old leaves</tissue>
    </source>
</reference>
<accession>A0ABR2BUS9</accession>
<gene>
    <name evidence="1" type="ORF">V6N12_009667</name>
</gene>
<dbReference type="EMBL" id="JBBPBM010000081">
    <property type="protein sequence ID" value="KAK8510826.1"/>
    <property type="molecule type" value="Genomic_DNA"/>
</dbReference>
<organism evidence="1 2">
    <name type="scientific">Hibiscus sabdariffa</name>
    <name type="common">roselle</name>
    <dbReference type="NCBI Taxonomy" id="183260"/>
    <lineage>
        <taxon>Eukaryota</taxon>
        <taxon>Viridiplantae</taxon>
        <taxon>Streptophyta</taxon>
        <taxon>Embryophyta</taxon>
        <taxon>Tracheophyta</taxon>
        <taxon>Spermatophyta</taxon>
        <taxon>Magnoliopsida</taxon>
        <taxon>eudicotyledons</taxon>
        <taxon>Gunneridae</taxon>
        <taxon>Pentapetalae</taxon>
        <taxon>rosids</taxon>
        <taxon>malvids</taxon>
        <taxon>Malvales</taxon>
        <taxon>Malvaceae</taxon>
        <taxon>Malvoideae</taxon>
        <taxon>Hibiscus</taxon>
    </lineage>
</organism>
<dbReference type="Proteomes" id="UP001472677">
    <property type="component" value="Unassembled WGS sequence"/>
</dbReference>
<protein>
    <submittedName>
        <fullName evidence="1">Uncharacterized protein</fullName>
    </submittedName>
</protein>
<proteinExistence type="predicted"/>
<keyword evidence="2" id="KW-1185">Reference proteome</keyword>
<comment type="caution">
    <text evidence="1">The sequence shown here is derived from an EMBL/GenBank/DDBJ whole genome shotgun (WGS) entry which is preliminary data.</text>
</comment>
<name>A0ABR2BUS9_9ROSI</name>